<protein>
    <submittedName>
        <fullName evidence="1">Uncharacterized protein</fullName>
    </submittedName>
</protein>
<organism evidence="1 2">
    <name type="scientific">Victivallis lenta</name>
    <dbReference type="NCBI Taxonomy" id="2606640"/>
    <lineage>
        <taxon>Bacteria</taxon>
        <taxon>Pseudomonadati</taxon>
        <taxon>Lentisphaerota</taxon>
        <taxon>Lentisphaeria</taxon>
        <taxon>Victivallales</taxon>
        <taxon>Victivallaceae</taxon>
        <taxon>Victivallis</taxon>
    </lineage>
</organism>
<keyword evidence="2" id="KW-1185">Reference proteome</keyword>
<sequence>MGALPLKYLHVRMICGALRANDLSGTVFTGEIETTRIMIARRDIRGSIQNAIRTMRQQGELLVAALVVVQIEGDPDTDPAQFDYRAGAYTELVAASGRRRAAGHIIELLKHETE</sequence>
<accession>A0A844FYR8</accession>
<dbReference type="AlphaFoldDB" id="A0A844FYR8"/>
<dbReference type="EMBL" id="VUNS01000001">
    <property type="protein sequence ID" value="MST95459.1"/>
    <property type="molecule type" value="Genomic_DNA"/>
</dbReference>
<proteinExistence type="predicted"/>
<evidence type="ECO:0000313" key="1">
    <source>
        <dbReference type="EMBL" id="MST95459.1"/>
    </source>
</evidence>
<dbReference type="RefSeq" id="WP_106053017.1">
    <property type="nucleotide sequence ID" value="NZ_CALXOB010000034.1"/>
</dbReference>
<comment type="caution">
    <text evidence="1">The sequence shown here is derived from an EMBL/GenBank/DDBJ whole genome shotgun (WGS) entry which is preliminary data.</text>
</comment>
<reference evidence="1 2" key="1">
    <citation type="submission" date="2019-08" db="EMBL/GenBank/DDBJ databases">
        <title>In-depth cultivation of the pig gut microbiome towards novel bacterial diversity and tailored functional studies.</title>
        <authorList>
            <person name="Wylensek D."/>
            <person name="Hitch T.C.A."/>
            <person name="Clavel T."/>
        </authorList>
    </citation>
    <scope>NUCLEOTIDE SEQUENCE [LARGE SCALE GENOMIC DNA]</scope>
    <source>
        <strain evidence="1 2">BBE-744-WT-12</strain>
    </source>
</reference>
<name>A0A844FYR8_9BACT</name>
<evidence type="ECO:0000313" key="2">
    <source>
        <dbReference type="Proteomes" id="UP000435649"/>
    </source>
</evidence>
<dbReference type="Proteomes" id="UP000435649">
    <property type="component" value="Unassembled WGS sequence"/>
</dbReference>
<gene>
    <name evidence="1" type="ORF">FYJ85_00150</name>
</gene>